<name>A0A162X950_PHYB8</name>
<dbReference type="VEuPathDB" id="FungiDB:PHYBLDRAFT_65922"/>
<dbReference type="InParanoid" id="A0A162X950"/>
<reference evidence="2" key="1">
    <citation type="submission" date="2015-06" db="EMBL/GenBank/DDBJ databases">
        <title>Expansion of signal transduction pathways in fungi by whole-genome duplication.</title>
        <authorList>
            <consortium name="DOE Joint Genome Institute"/>
            <person name="Corrochano L.M."/>
            <person name="Kuo A."/>
            <person name="Marcet-Houben M."/>
            <person name="Polaino S."/>
            <person name="Salamov A."/>
            <person name="Villalobos J.M."/>
            <person name="Alvarez M.I."/>
            <person name="Avalos J."/>
            <person name="Benito E.P."/>
            <person name="Benoit I."/>
            <person name="Burger G."/>
            <person name="Camino L.P."/>
            <person name="Canovas D."/>
            <person name="Cerda-Olmedo E."/>
            <person name="Cheng J.-F."/>
            <person name="Dominguez A."/>
            <person name="Elias M."/>
            <person name="Eslava A.P."/>
            <person name="Glaser F."/>
            <person name="Grimwood J."/>
            <person name="Gutierrez G."/>
            <person name="Heitman J."/>
            <person name="Henrissat B."/>
            <person name="Iturriaga E.A."/>
            <person name="Lang B.F."/>
            <person name="Lavin J.L."/>
            <person name="Lee S."/>
            <person name="Li W."/>
            <person name="Lindquist E."/>
            <person name="Lopez-Garcia S."/>
            <person name="Luque E.M."/>
            <person name="Marcos A.T."/>
            <person name="Martin J."/>
            <person name="McCluskey K."/>
            <person name="Medina H.R."/>
            <person name="Miralles-Duran A."/>
            <person name="Miyazaki A."/>
            <person name="Munoz-Torres E."/>
            <person name="Oguiza J.A."/>
            <person name="Ohm R."/>
            <person name="Olmedo M."/>
            <person name="Orejas M."/>
            <person name="Ortiz-Castellanos L."/>
            <person name="Pisabarro A.G."/>
            <person name="Rodriguez-Romero J."/>
            <person name="Ruiz-Herrera J."/>
            <person name="Ruiz-Vazquez R."/>
            <person name="Sanz C."/>
            <person name="Schackwitz W."/>
            <person name="Schmutz J."/>
            <person name="Shahriari M."/>
            <person name="Shelest E."/>
            <person name="Silva-Franco F."/>
            <person name="Soanes D."/>
            <person name="Syed K."/>
            <person name="Tagua V.G."/>
            <person name="Talbot N.J."/>
            <person name="Thon M."/>
            <person name="De vries R.P."/>
            <person name="Wiebenga A."/>
            <person name="Yadav J.S."/>
            <person name="Braun E.L."/>
            <person name="Baker S."/>
            <person name="Garre V."/>
            <person name="Horwitz B."/>
            <person name="Torres-Martinez S."/>
            <person name="Idnurm A."/>
            <person name="Herrera-Estrella A."/>
            <person name="Gabaldon T."/>
            <person name="Grigoriev I.V."/>
        </authorList>
    </citation>
    <scope>NUCLEOTIDE SEQUENCE [LARGE SCALE GENOMIC DNA]</scope>
    <source>
        <strain evidence="2">NRRL 1555(-)</strain>
    </source>
</reference>
<evidence type="ECO:0000313" key="2">
    <source>
        <dbReference type="Proteomes" id="UP000077315"/>
    </source>
</evidence>
<dbReference type="EMBL" id="KV440981">
    <property type="protein sequence ID" value="OAD73315.1"/>
    <property type="molecule type" value="Genomic_DNA"/>
</dbReference>
<accession>A0A162X950</accession>
<sequence length="303" mass="34360">MSIPTNSTNVPPIIPIVSQQEGQIAVNASTFEKNIEELTGVDTSIPSKNSFVSRMTGSQYAPKVTGNEAFVLNKESKRISRQKAEKLLSKYKRESYCLLSALYDANILKDRHCTEQMERIHSILKVTENISPINTTGNNISVCDIPLFQIIGYSVPDQNSKVYSNVEHYLSAFEKLMTIGCEHIDSAWSRWLPIAMTHEYDTWYLENLSNKNLTWAKARAIIKKYYNTEEYQCIMATEALAMYMGPNETIQDYGQRFQRACREGNIGQDGLISIRFLSSLTPALSHATFSAWFTHNNKEPDSV</sequence>
<gene>
    <name evidence="1" type="ORF">PHYBLDRAFT_65922</name>
</gene>
<dbReference type="GeneID" id="29002462"/>
<dbReference type="AlphaFoldDB" id="A0A162X950"/>
<protein>
    <recommendedName>
        <fullName evidence="3">Retrotransposon gag domain-containing protein</fullName>
    </recommendedName>
</protein>
<keyword evidence="2" id="KW-1185">Reference proteome</keyword>
<dbReference type="RefSeq" id="XP_018291355.1">
    <property type="nucleotide sequence ID" value="XM_018441556.1"/>
</dbReference>
<evidence type="ECO:0008006" key="3">
    <source>
        <dbReference type="Google" id="ProtNLM"/>
    </source>
</evidence>
<organism evidence="1 2">
    <name type="scientific">Phycomyces blakesleeanus (strain ATCC 8743b / DSM 1359 / FGSC 10004 / NBRC 33097 / NRRL 1555)</name>
    <dbReference type="NCBI Taxonomy" id="763407"/>
    <lineage>
        <taxon>Eukaryota</taxon>
        <taxon>Fungi</taxon>
        <taxon>Fungi incertae sedis</taxon>
        <taxon>Mucoromycota</taxon>
        <taxon>Mucoromycotina</taxon>
        <taxon>Mucoromycetes</taxon>
        <taxon>Mucorales</taxon>
        <taxon>Phycomycetaceae</taxon>
        <taxon>Phycomyces</taxon>
    </lineage>
</organism>
<evidence type="ECO:0000313" key="1">
    <source>
        <dbReference type="EMBL" id="OAD73315.1"/>
    </source>
</evidence>
<dbReference type="Proteomes" id="UP000077315">
    <property type="component" value="Unassembled WGS sequence"/>
</dbReference>
<dbReference type="OrthoDB" id="2288766at2759"/>
<proteinExistence type="predicted"/>